<dbReference type="RefSeq" id="WP_037281202.1">
    <property type="nucleotide sequence ID" value="NZ_KK088582.1"/>
</dbReference>
<evidence type="ECO:0000313" key="2">
    <source>
        <dbReference type="EMBL" id="EYD77817.1"/>
    </source>
</evidence>
<dbReference type="HOGENOM" id="CLU_1926028_0_0_5"/>
<dbReference type="STRING" id="442562.Rumeso_00544"/>
<feature type="chain" id="PRO_5001493416" evidence="1">
    <location>
        <begin position="27"/>
        <end position="131"/>
    </location>
</feature>
<gene>
    <name evidence="2" type="ORF">Rumeso_00544</name>
</gene>
<evidence type="ECO:0000313" key="3">
    <source>
        <dbReference type="Proteomes" id="UP000019666"/>
    </source>
</evidence>
<organism evidence="2 3">
    <name type="scientific">Rubellimicrobium mesophilum DSM 19309</name>
    <dbReference type="NCBI Taxonomy" id="442562"/>
    <lineage>
        <taxon>Bacteria</taxon>
        <taxon>Pseudomonadati</taxon>
        <taxon>Pseudomonadota</taxon>
        <taxon>Alphaproteobacteria</taxon>
        <taxon>Rhodobacterales</taxon>
        <taxon>Roseobacteraceae</taxon>
        <taxon>Rubellimicrobium</taxon>
    </lineage>
</organism>
<keyword evidence="3" id="KW-1185">Reference proteome</keyword>
<sequence>MFLPPFARRVTPVASALLALGAPAWAESPDRAPSVQSWGETTPAFVRLEPAEDHPADLYFVNELTLGNPLQMFFALSVNGLRVDVEVSNGVGDVPDVVTVHPPMGYVAVPESIEVDEGSTGRIAILYALVS</sequence>
<dbReference type="AlphaFoldDB" id="A0A017HTH8"/>
<reference evidence="2 3" key="1">
    <citation type="submission" date="2013-02" db="EMBL/GenBank/DDBJ databases">
        <authorList>
            <person name="Fiebig A."/>
            <person name="Goeker M."/>
            <person name="Klenk H.-P.P."/>
        </authorList>
    </citation>
    <scope>NUCLEOTIDE SEQUENCE [LARGE SCALE GENOMIC DNA]</scope>
    <source>
        <strain evidence="2 3">DSM 19309</strain>
    </source>
</reference>
<dbReference type="Proteomes" id="UP000019666">
    <property type="component" value="Unassembled WGS sequence"/>
</dbReference>
<feature type="signal peptide" evidence="1">
    <location>
        <begin position="1"/>
        <end position="26"/>
    </location>
</feature>
<evidence type="ECO:0000256" key="1">
    <source>
        <dbReference type="SAM" id="SignalP"/>
    </source>
</evidence>
<name>A0A017HTH8_9RHOB</name>
<proteinExistence type="predicted"/>
<protein>
    <submittedName>
        <fullName evidence="2">Uncharacterized protein</fullName>
    </submittedName>
</protein>
<comment type="caution">
    <text evidence="2">The sequence shown here is derived from an EMBL/GenBank/DDBJ whole genome shotgun (WGS) entry which is preliminary data.</text>
</comment>
<accession>A0A017HTH8</accession>
<keyword evidence="1" id="KW-0732">Signal</keyword>
<dbReference type="OrthoDB" id="7870123at2"/>
<dbReference type="EMBL" id="AOSK01000021">
    <property type="protein sequence ID" value="EYD77817.1"/>
    <property type="molecule type" value="Genomic_DNA"/>
</dbReference>